<evidence type="ECO:0000313" key="4">
    <source>
        <dbReference type="EMBL" id="KAJ1999757.1"/>
    </source>
</evidence>
<protein>
    <recommendedName>
        <fullName evidence="3">AB hydrolase-1 domain-containing protein</fullName>
    </recommendedName>
</protein>
<evidence type="ECO:0000259" key="3">
    <source>
        <dbReference type="Pfam" id="PF00561"/>
    </source>
</evidence>
<dbReference type="PANTHER" id="PTHR46118">
    <property type="entry name" value="PROTEIN ABHD11"/>
    <property type="match status" value="1"/>
</dbReference>
<dbReference type="AlphaFoldDB" id="A0A9W8BF92"/>
<comment type="similarity">
    <text evidence="1">Belongs to the AB hydrolase superfamily.</text>
</comment>
<organism evidence="4 5">
    <name type="scientific">Coemansia thaxteri</name>
    <dbReference type="NCBI Taxonomy" id="2663907"/>
    <lineage>
        <taxon>Eukaryota</taxon>
        <taxon>Fungi</taxon>
        <taxon>Fungi incertae sedis</taxon>
        <taxon>Zoopagomycota</taxon>
        <taxon>Kickxellomycotina</taxon>
        <taxon>Kickxellomycetes</taxon>
        <taxon>Kickxellales</taxon>
        <taxon>Kickxellaceae</taxon>
        <taxon>Coemansia</taxon>
    </lineage>
</organism>
<feature type="domain" description="AB hydrolase-1" evidence="3">
    <location>
        <begin position="41"/>
        <end position="279"/>
    </location>
</feature>
<accession>A0A9W8BF92</accession>
<dbReference type="SUPFAM" id="SSF53474">
    <property type="entry name" value="alpha/beta-Hydrolases"/>
    <property type="match status" value="1"/>
</dbReference>
<dbReference type="Gene3D" id="3.40.50.1820">
    <property type="entry name" value="alpha/beta hydrolase"/>
    <property type="match status" value="1"/>
</dbReference>
<comment type="caution">
    <text evidence="4">The sequence shown here is derived from an EMBL/GenBank/DDBJ whole genome shotgun (WGS) entry which is preliminary data.</text>
</comment>
<dbReference type="EMBL" id="JANBQF010000647">
    <property type="protein sequence ID" value="KAJ1999757.1"/>
    <property type="molecule type" value="Genomic_DNA"/>
</dbReference>
<dbReference type="OrthoDB" id="8119704at2759"/>
<dbReference type="Proteomes" id="UP001150907">
    <property type="component" value="Unassembled WGS sequence"/>
</dbReference>
<evidence type="ECO:0000256" key="2">
    <source>
        <dbReference type="ARBA" id="ARBA00022801"/>
    </source>
</evidence>
<dbReference type="InterPro" id="IPR029058">
    <property type="entry name" value="AB_hydrolase_fold"/>
</dbReference>
<dbReference type="PANTHER" id="PTHR46118:SF4">
    <property type="entry name" value="PROTEIN ABHD11"/>
    <property type="match status" value="1"/>
</dbReference>
<dbReference type="Pfam" id="PF00561">
    <property type="entry name" value="Abhydrolase_1"/>
    <property type="match status" value="1"/>
</dbReference>
<dbReference type="GO" id="GO:0005739">
    <property type="term" value="C:mitochondrion"/>
    <property type="evidence" value="ECO:0007669"/>
    <property type="project" value="TreeGrafter"/>
</dbReference>
<dbReference type="InterPro" id="IPR000073">
    <property type="entry name" value="AB_hydrolase_1"/>
</dbReference>
<dbReference type="GO" id="GO:0052689">
    <property type="term" value="F:carboxylic ester hydrolase activity"/>
    <property type="evidence" value="ECO:0007669"/>
    <property type="project" value="TreeGrafter"/>
</dbReference>
<evidence type="ECO:0000313" key="5">
    <source>
        <dbReference type="Proteomes" id="UP001150907"/>
    </source>
</evidence>
<reference evidence="4" key="1">
    <citation type="submission" date="2022-07" db="EMBL/GenBank/DDBJ databases">
        <title>Phylogenomic reconstructions and comparative analyses of Kickxellomycotina fungi.</title>
        <authorList>
            <person name="Reynolds N.K."/>
            <person name="Stajich J.E."/>
            <person name="Barry K."/>
            <person name="Grigoriev I.V."/>
            <person name="Crous P."/>
            <person name="Smith M.E."/>
        </authorList>
    </citation>
    <scope>NUCLEOTIDE SEQUENCE</scope>
    <source>
        <strain evidence="4">IMI 214461</strain>
    </source>
</reference>
<evidence type="ECO:0000256" key="1">
    <source>
        <dbReference type="ARBA" id="ARBA00008645"/>
    </source>
</evidence>
<dbReference type="FunFam" id="3.40.50.1820:FF:000039">
    <property type="entry name" value="Esterase ybfF"/>
    <property type="match status" value="1"/>
</dbReference>
<name>A0A9W8BF92_9FUNG</name>
<gene>
    <name evidence="4" type="ORF">H4R26_004929</name>
</gene>
<proteinExistence type="inferred from homology"/>
<sequence length="296" mass="32710">MFAVLSRRTVGQALQSRATRSLSTVPLEFAATKSDAPSSKPPLVILHGLFGSKQNWRAISKQLSRMLGRDTYSLDLRNHGDSPHMAPHSYEAMSADVVRFIRDHGLNTPVLVGHSMGGKVVMRTALDHPDLVSQLIVDDMAPAQVELAHDFGRYVSKLQEIEGQGISSQKEADAMLAGVEADVSVRQFLLTNMKKAKDPQEGGIKGAYKSRIPLALLGEYLKDIMAWDVDPSKTYSGPTLFVGGERSPYIKPYAYSTMKQHFPKFELAMLDTGHWVHAEMPQEFMSAVAGFVTRHE</sequence>
<keyword evidence="5" id="KW-1185">Reference proteome</keyword>
<keyword evidence="2" id="KW-0378">Hydrolase</keyword>